<keyword evidence="2" id="KW-0132">Cell division</keyword>
<dbReference type="HAMAP" id="MF_01805">
    <property type="entry name" value="ScpA"/>
    <property type="match status" value="1"/>
</dbReference>
<keyword evidence="2" id="KW-0131">Cell cycle</keyword>
<feature type="compositionally biased region" description="Basic and acidic residues" evidence="3">
    <location>
        <begin position="260"/>
        <end position="273"/>
    </location>
</feature>
<comment type="caution">
    <text evidence="4">The sequence shown here is derived from an EMBL/GenBank/DDBJ whole genome shotgun (WGS) entry which is preliminary data.</text>
</comment>
<keyword evidence="2" id="KW-0159">Chromosome partition</keyword>
<comment type="subcellular location">
    <subcellularLocation>
        <location evidence="2">Cytoplasm</location>
    </subcellularLocation>
    <text evidence="2">Associated with two foci at the outer edges of the nucleoid region in young cells, and at four foci within both cell halves in older cells.</text>
</comment>
<dbReference type="PANTHER" id="PTHR33969:SF2">
    <property type="entry name" value="SEGREGATION AND CONDENSATION PROTEIN A"/>
    <property type="match status" value="1"/>
</dbReference>
<comment type="subunit">
    <text evidence="2">Component of a cohesin-like complex composed of ScpA, ScpB and the Smc homodimer, in which ScpA and ScpB bind to the head domain of Smc. The presence of the three proteins is required for the association of the complex with DNA.</text>
</comment>
<dbReference type="RefSeq" id="WP_425346786.1">
    <property type="nucleotide sequence ID" value="NZ_JBGUBD010000012.1"/>
</dbReference>
<accession>A0ABV4U8D1</accession>
<feature type="compositionally biased region" description="Acidic residues" evidence="3">
    <location>
        <begin position="329"/>
        <end position="357"/>
    </location>
</feature>
<evidence type="ECO:0000313" key="4">
    <source>
        <dbReference type="EMBL" id="MFA9479863.1"/>
    </source>
</evidence>
<organism evidence="4 5">
    <name type="scientific">Natronomicrosphaera hydrolytica</name>
    <dbReference type="NCBI Taxonomy" id="3242702"/>
    <lineage>
        <taxon>Bacteria</taxon>
        <taxon>Pseudomonadati</taxon>
        <taxon>Planctomycetota</taxon>
        <taxon>Phycisphaerae</taxon>
        <taxon>Phycisphaerales</taxon>
        <taxon>Phycisphaeraceae</taxon>
        <taxon>Natronomicrosphaera</taxon>
    </lineage>
</organism>
<keyword evidence="2" id="KW-0963">Cytoplasm</keyword>
<comment type="function">
    <text evidence="2">Participates in chromosomal partition during cell division. May act via the formation of a condensin-like complex containing Smc and ScpB that pull DNA away from mid-cell into both cell halves.</text>
</comment>
<proteinExistence type="inferred from homology"/>
<feature type="region of interest" description="Disordered" evidence="3">
    <location>
        <begin position="260"/>
        <end position="284"/>
    </location>
</feature>
<dbReference type="Gene3D" id="6.10.250.2410">
    <property type="match status" value="1"/>
</dbReference>
<sequence length="364" mass="41587">MSEYRVQLEAYAGPLDLLLYLVKRHEIDLHDIPVAKLAEQYLDHLKLIELMDMDQAGEFLVMAATLLEIKSQMLMPREQADEGEQAGEGDAQPERDPRFELVQQLLAYKRYKDASRALERQQESWSQRFAIHPVKAQTAEKAEGEAEPIELDLDDVNVMDLCQAFSRMLDSIGHQGDHQVTVDDTPISLHAADIYDRLQREGGMTLQAIFVGRTNRSEMIGLFLATLELVRENKVRVLQEDAGGEIRLEPRTEDEQAKLTLVHDEATDWRDPETGQMQYDWPDEQAKLRAERRERLRAKRAAGEAVDEADEAEYGEELEEPGEPREPGEADEPEEEMLLDDDEDGEEEEFLEDDDEQEGGKPTP</sequence>
<name>A0ABV4U8D1_9BACT</name>
<evidence type="ECO:0000256" key="3">
    <source>
        <dbReference type="SAM" id="MobiDB-lite"/>
    </source>
</evidence>
<gene>
    <name evidence="2" type="primary">scpA</name>
    <name evidence="4" type="ORF">ACERK3_16390</name>
</gene>
<dbReference type="EMBL" id="JBGUBD010000012">
    <property type="protein sequence ID" value="MFA9479863.1"/>
    <property type="molecule type" value="Genomic_DNA"/>
</dbReference>
<protein>
    <recommendedName>
        <fullName evidence="1 2">Segregation and condensation protein A</fullName>
    </recommendedName>
</protein>
<comment type="similarity">
    <text evidence="2">Belongs to the ScpA family.</text>
</comment>
<dbReference type="Proteomes" id="UP001575105">
    <property type="component" value="Unassembled WGS sequence"/>
</dbReference>
<reference evidence="4 5" key="1">
    <citation type="submission" date="2024-08" db="EMBL/GenBank/DDBJ databases">
        <title>Whole-genome sequencing of halo(alkali)philic microorganisms from hypersaline lakes.</title>
        <authorList>
            <person name="Sorokin D.Y."/>
            <person name="Merkel A.Y."/>
            <person name="Messina E."/>
            <person name="Yakimov M."/>
        </authorList>
    </citation>
    <scope>NUCLEOTIDE SEQUENCE [LARGE SCALE GENOMIC DNA]</scope>
    <source>
        <strain evidence="4 5">AB-hyl4</strain>
    </source>
</reference>
<feature type="compositionally biased region" description="Acidic residues" evidence="3">
    <location>
        <begin position="305"/>
        <end position="321"/>
    </location>
</feature>
<dbReference type="Pfam" id="PF02616">
    <property type="entry name" value="SMC_ScpA"/>
    <property type="match status" value="1"/>
</dbReference>
<feature type="region of interest" description="Disordered" evidence="3">
    <location>
        <begin position="299"/>
        <end position="364"/>
    </location>
</feature>
<evidence type="ECO:0000313" key="5">
    <source>
        <dbReference type="Proteomes" id="UP001575105"/>
    </source>
</evidence>
<keyword evidence="5" id="KW-1185">Reference proteome</keyword>
<dbReference type="InterPro" id="IPR003768">
    <property type="entry name" value="ScpA"/>
</dbReference>
<evidence type="ECO:0000256" key="1">
    <source>
        <dbReference type="ARBA" id="ARBA00044777"/>
    </source>
</evidence>
<evidence type="ECO:0000256" key="2">
    <source>
        <dbReference type="HAMAP-Rule" id="MF_01805"/>
    </source>
</evidence>
<dbReference type="PANTHER" id="PTHR33969">
    <property type="entry name" value="SEGREGATION AND CONDENSATION PROTEIN A"/>
    <property type="match status" value="1"/>
</dbReference>